<sequence length="128" mass="14337">MVLYTTSTTNFPDFRGYHLYTQSWRYKGVNENRFFVKSFVSRKCLDGLFSRHIIVVIGFRPGLVRMRDIACRRIHPWPGGGSVIVTAVGASPSLFGCVADSHVGFGGKSSLEVLLIFMIYFSTMVVSC</sequence>
<organism evidence="1 2">
    <name type="scientific">Mycena sanguinolenta</name>
    <dbReference type="NCBI Taxonomy" id="230812"/>
    <lineage>
        <taxon>Eukaryota</taxon>
        <taxon>Fungi</taxon>
        <taxon>Dikarya</taxon>
        <taxon>Basidiomycota</taxon>
        <taxon>Agaricomycotina</taxon>
        <taxon>Agaricomycetes</taxon>
        <taxon>Agaricomycetidae</taxon>
        <taxon>Agaricales</taxon>
        <taxon>Marasmiineae</taxon>
        <taxon>Mycenaceae</taxon>
        <taxon>Mycena</taxon>
    </lineage>
</organism>
<protein>
    <submittedName>
        <fullName evidence="1">Uncharacterized protein</fullName>
    </submittedName>
</protein>
<keyword evidence="2" id="KW-1185">Reference proteome</keyword>
<proteinExistence type="predicted"/>
<reference evidence="1" key="1">
    <citation type="submission" date="2020-05" db="EMBL/GenBank/DDBJ databases">
        <title>Mycena genomes resolve the evolution of fungal bioluminescence.</title>
        <authorList>
            <person name="Tsai I.J."/>
        </authorList>
    </citation>
    <scope>NUCLEOTIDE SEQUENCE</scope>
    <source>
        <strain evidence="1">160909Yilan</strain>
    </source>
</reference>
<evidence type="ECO:0000313" key="2">
    <source>
        <dbReference type="Proteomes" id="UP000623467"/>
    </source>
</evidence>
<dbReference type="AlphaFoldDB" id="A0A8H6XX91"/>
<name>A0A8H6XX91_9AGAR</name>
<dbReference type="Proteomes" id="UP000623467">
    <property type="component" value="Unassembled WGS sequence"/>
</dbReference>
<evidence type="ECO:0000313" key="1">
    <source>
        <dbReference type="EMBL" id="KAF7348007.1"/>
    </source>
</evidence>
<accession>A0A8H6XX91</accession>
<comment type="caution">
    <text evidence="1">The sequence shown here is derived from an EMBL/GenBank/DDBJ whole genome shotgun (WGS) entry which is preliminary data.</text>
</comment>
<gene>
    <name evidence="1" type="ORF">MSAN_01752800</name>
</gene>
<dbReference type="EMBL" id="JACAZH010000017">
    <property type="protein sequence ID" value="KAF7348007.1"/>
    <property type="molecule type" value="Genomic_DNA"/>
</dbReference>